<dbReference type="RefSeq" id="WP_156600872.1">
    <property type="nucleotide sequence ID" value="NZ_CACRTW010000055.1"/>
</dbReference>
<dbReference type="AlphaFoldDB" id="A0A6N3EK06"/>
<organism evidence="1">
    <name type="scientific">Collinsella aerofaciens</name>
    <dbReference type="NCBI Taxonomy" id="74426"/>
    <lineage>
        <taxon>Bacteria</taxon>
        <taxon>Bacillati</taxon>
        <taxon>Actinomycetota</taxon>
        <taxon>Coriobacteriia</taxon>
        <taxon>Coriobacteriales</taxon>
        <taxon>Coriobacteriaceae</taxon>
        <taxon>Collinsella</taxon>
    </lineage>
</organism>
<proteinExistence type="predicted"/>
<accession>A0A6N3EK06</accession>
<evidence type="ECO:0000313" key="1">
    <source>
        <dbReference type="EMBL" id="VYU39699.1"/>
    </source>
</evidence>
<dbReference type="InterPro" id="IPR010146">
    <property type="entry name" value="CRISPR-assoc_prot_Csn2-typ"/>
</dbReference>
<name>A0A6N3EK06_9ACTN</name>
<protein>
    <submittedName>
        <fullName evidence="1">Uncharacterized protein</fullName>
    </submittedName>
</protein>
<dbReference type="NCBIfam" id="TIGR01866">
    <property type="entry name" value="cas_Csn2"/>
    <property type="match status" value="1"/>
</dbReference>
<sequence length="224" mass="25327">MIVKLETIGETVDFTDGIGAISFDDFNELSRCAKSLLREGEPGFALYRGERRLKSKDIVLIDSLIEFPFDDRRLVGAYASRVATEIESCEPLATKAHEIRARVGELISELGASLRTDPIGVTERDFKSFAKWLSLSPCREPDSTLLRRFLSFMDYVCDTGLNPSIAVIGLIDKLNPADVLQITRKVRNESLEMLFLEYREMDTADIEFPVWHIDRDGVLFSRAV</sequence>
<reference evidence="1" key="1">
    <citation type="submission" date="2019-11" db="EMBL/GenBank/DDBJ databases">
        <authorList>
            <person name="Feng L."/>
        </authorList>
    </citation>
    <scope>NUCLEOTIDE SEQUENCE</scope>
    <source>
        <strain evidence="1">CaerofaciensLFYP39</strain>
    </source>
</reference>
<dbReference type="EMBL" id="CACRTW010000055">
    <property type="protein sequence ID" value="VYU39699.1"/>
    <property type="molecule type" value="Genomic_DNA"/>
</dbReference>
<gene>
    <name evidence="1" type="ORF">CALFYP39_00027</name>
</gene>